<name>A0ABQ8UA98_9EUKA</name>
<feature type="transmembrane region" description="Helical" evidence="1">
    <location>
        <begin position="33"/>
        <end position="52"/>
    </location>
</feature>
<feature type="transmembrane region" description="Helical" evidence="1">
    <location>
        <begin position="81"/>
        <end position="109"/>
    </location>
</feature>
<dbReference type="InterPro" id="IPR052994">
    <property type="entry name" value="Tiny_macrocysts_regulators"/>
</dbReference>
<dbReference type="PANTHER" id="PTHR31600">
    <property type="entry name" value="TINY MACROCYSTS PROTEIN B-RELATED"/>
    <property type="match status" value="1"/>
</dbReference>
<dbReference type="PANTHER" id="PTHR31600:SF2">
    <property type="entry name" value="GAMETE ENRICHED GENE 10 PROTEIN-RELATED"/>
    <property type="match status" value="1"/>
</dbReference>
<feature type="transmembrane region" description="Helical" evidence="1">
    <location>
        <begin position="298"/>
        <end position="318"/>
    </location>
</feature>
<evidence type="ECO:0000313" key="4">
    <source>
        <dbReference type="Proteomes" id="UP001141327"/>
    </source>
</evidence>
<evidence type="ECO:0000256" key="1">
    <source>
        <dbReference type="SAM" id="Phobius"/>
    </source>
</evidence>
<dbReference type="EMBL" id="JAPMOS010000132">
    <property type="protein sequence ID" value="KAJ4454816.1"/>
    <property type="molecule type" value="Genomic_DNA"/>
</dbReference>
<dbReference type="Proteomes" id="UP001141327">
    <property type="component" value="Unassembled WGS sequence"/>
</dbReference>
<dbReference type="InterPro" id="IPR057352">
    <property type="entry name" value="TPR_TmcB/C"/>
</dbReference>
<dbReference type="Pfam" id="PF25474">
    <property type="entry name" value="TPR_TmcB"/>
    <property type="match status" value="1"/>
</dbReference>
<feature type="transmembrane region" description="Helical" evidence="1">
    <location>
        <begin position="171"/>
        <end position="188"/>
    </location>
</feature>
<feature type="transmembrane region" description="Helical" evidence="1">
    <location>
        <begin position="121"/>
        <end position="151"/>
    </location>
</feature>
<evidence type="ECO:0000259" key="2">
    <source>
        <dbReference type="Pfam" id="PF25474"/>
    </source>
</evidence>
<feature type="domain" description="TmcB/TmcC TPR repeats" evidence="2">
    <location>
        <begin position="492"/>
        <end position="596"/>
    </location>
</feature>
<sequence>MSGMNIRFTRLEEAIFGLYFSMVKDQSEAFKKINLANLLVMVIQMVAISFHGTEWPLGFFDSYLRTFFSLLDLSISTGSLISLHIVFSLVCLFIVSAIADAGIVAWFFGKNYNIPLLPIKILRVLTISMVTFLYMPCVSVLFSILDCYYIGVPEPVHAIMPNLICWDFPHMVFSIVALVILVVFVPFSQFTSLLPSHLVLDWGLLTRSLFNNDPRKGGLLARPDGRIDFLAMQVSSFDLQIHCGGHHQAADAVDGLPPGGKYPGLCPSLVRSAFPLICKFIVVATTKLMTRYTVFRKVVSTLGYAFLALYCLWSQPYYSIRGSALVQLRGPKFRTSHQVEQAVRFLQLPQYRTSDYVAYADALFTDALKSKRLRTDVRLHVNYAIFLKYSPSFDERFIVYMKYKDWEQQTSKKVRRSEPGFSCTDPPHSAHSVVRARGFSCTDPLNRLFLHYCYSGIICLAFRSLCNLMQIASISQTHIIISYAGAELRSAHVMSVFTYKRHFGMAQKYHGLAREKLEQLCAALLGHTVDCRQVSQLTCDIVTNEASAREYYELLLQSHPNSVQVLRAYGSLLHEIYTDDRGDALFAQADAVEEANAVCSLPPGFVETLFAWVSLLPCRNRMKRFLQGPLFCTA</sequence>
<keyword evidence="1" id="KW-1133">Transmembrane helix</keyword>
<keyword evidence="1" id="KW-0472">Membrane</keyword>
<evidence type="ECO:0000313" key="3">
    <source>
        <dbReference type="EMBL" id="KAJ4454816.1"/>
    </source>
</evidence>
<keyword evidence="4" id="KW-1185">Reference proteome</keyword>
<gene>
    <name evidence="3" type="ORF">PAPYR_10379</name>
</gene>
<accession>A0ABQ8UA98</accession>
<proteinExistence type="predicted"/>
<organism evidence="3 4">
    <name type="scientific">Paratrimastix pyriformis</name>
    <dbReference type="NCBI Taxonomy" id="342808"/>
    <lineage>
        <taxon>Eukaryota</taxon>
        <taxon>Metamonada</taxon>
        <taxon>Preaxostyla</taxon>
        <taxon>Paratrimastigidae</taxon>
        <taxon>Paratrimastix</taxon>
    </lineage>
</organism>
<reference evidence="3" key="1">
    <citation type="journal article" date="2022" name="bioRxiv">
        <title>Genomics of Preaxostyla Flagellates Illuminates Evolutionary Transitions and the Path Towards Mitochondrial Loss.</title>
        <authorList>
            <person name="Novak L.V.F."/>
            <person name="Treitli S.C."/>
            <person name="Pyrih J."/>
            <person name="Halakuc P."/>
            <person name="Pipaliya S.V."/>
            <person name="Vacek V."/>
            <person name="Brzon O."/>
            <person name="Soukal P."/>
            <person name="Eme L."/>
            <person name="Dacks J.B."/>
            <person name="Karnkowska A."/>
            <person name="Elias M."/>
            <person name="Hampl V."/>
        </authorList>
    </citation>
    <scope>NUCLEOTIDE SEQUENCE</scope>
    <source>
        <strain evidence="3">RCP-MX</strain>
    </source>
</reference>
<comment type="caution">
    <text evidence="3">The sequence shown here is derived from an EMBL/GenBank/DDBJ whole genome shotgun (WGS) entry which is preliminary data.</text>
</comment>
<keyword evidence="1" id="KW-0812">Transmembrane</keyword>
<protein>
    <recommendedName>
        <fullName evidence="2">TmcB/TmcC TPR repeats domain-containing protein</fullName>
    </recommendedName>
</protein>